<protein>
    <submittedName>
        <fullName evidence="1">SRPBCC family protein</fullName>
    </submittedName>
</protein>
<keyword evidence="2" id="KW-1185">Reference proteome</keyword>
<evidence type="ECO:0000313" key="2">
    <source>
        <dbReference type="Proteomes" id="UP001523369"/>
    </source>
</evidence>
<proteinExistence type="predicted"/>
<dbReference type="Proteomes" id="UP001523369">
    <property type="component" value="Unassembled WGS sequence"/>
</dbReference>
<accession>A0ABT1DVA1</accession>
<dbReference type="InterPro" id="IPR019587">
    <property type="entry name" value="Polyketide_cyclase/dehydratase"/>
</dbReference>
<sequence>MPTDRFSDTVQLAAAPPVIYAHLIDPQSYVGLSPLVVAVRDIRPRNDETTYVAVERFRLGPLHWDNPIRVTLTGFDPDRRLVSRVVSPGGVRLSATIDLAPAGPGTALTETIEVSSPALLRSFVRRQAGSVQQARLAELGRRFSGRA</sequence>
<reference evidence="1 2" key="1">
    <citation type="submission" date="2022-06" db="EMBL/GenBank/DDBJ databases">
        <title>New Species of the Genus Actinoplanes, ActinopZanes ferrugineus.</title>
        <authorList>
            <person name="Ding P."/>
        </authorList>
    </citation>
    <scope>NUCLEOTIDE SEQUENCE [LARGE SCALE GENOMIC DNA]</scope>
    <source>
        <strain evidence="1 2">TRM88003</strain>
    </source>
</reference>
<gene>
    <name evidence="1" type="ORF">M1L60_23665</name>
</gene>
<dbReference type="RefSeq" id="WP_253239666.1">
    <property type="nucleotide sequence ID" value="NZ_JAMYJR010000026.1"/>
</dbReference>
<dbReference type="EMBL" id="JAMYJR010000026">
    <property type="protein sequence ID" value="MCO8273596.1"/>
    <property type="molecule type" value="Genomic_DNA"/>
</dbReference>
<evidence type="ECO:0000313" key="1">
    <source>
        <dbReference type="EMBL" id="MCO8273596.1"/>
    </source>
</evidence>
<dbReference type="InterPro" id="IPR023393">
    <property type="entry name" value="START-like_dom_sf"/>
</dbReference>
<dbReference type="SUPFAM" id="SSF55961">
    <property type="entry name" value="Bet v1-like"/>
    <property type="match status" value="1"/>
</dbReference>
<name>A0ABT1DVA1_9ACTN</name>
<comment type="caution">
    <text evidence="1">The sequence shown here is derived from an EMBL/GenBank/DDBJ whole genome shotgun (WGS) entry which is preliminary data.</text>
</comment>
<dbReference type="Gene3D" id="3.30.530.20">
    <property type="match status" value="1"/>
</dbReference>
<organism evidence="1 2">
    <name type="scientific">Paractinoplanes aksuensis</name>
    <dbReference type="NCBI Taxonomy" id="2939490"/>
    <lineage>
        <taxon>Bacteria</taxon>
        <taxon>Bacillati</taxon>
        <taxon>Actinomycetota</taxon>
        <taxon>Actinomycetes</taxon>
        <taxon>Micromonosporales</taxon>
        <taxon>Micromonosporaceae</taxon>
        <taxon>Paractinoplanes</taxon>
    </lineage>
</organism>
<dbReference type="Pfam" id="PF10604">
    <property type="entry name" value="Polyketide_cyc2"/>
    <property type="match status" value="1"/>
</dbReference>